<proteinExistence type="predicted"/>
<gene>
    <name evidence="2" type="ORF">GCM10007301_28010</name>
</gene>
<feature type="compositionally biased region" description="Low complexity" evidence="1">
    <location>
        <begin position="294"/>
        <end position="304"/>
    </location>
</feature>
<dbReference type="Proteomes" id="UP000606044">
    <property type="component" value="Unassembled WGS sequence"/>
</dbReference>
<dbReference type="Pfam" id="PF11737">
    <property type="entry name" value="DUF3300"/>
    <property type="match status" value="1"/>
</dbReference>
<feature type="compositionally biased region" description="Gly residues" evidence="1">
    <location>
        <begin position="323"/>
        <end position="332"/>
    </location>
</feature>
<feature type="compositionally biased region" description="Basic and acidic residues" evidence="1">
    <location>
        <begin position="10"/>
        <end position="24"/>
    </location>
</feature>
<sequence>MCPSWAWEAGIERPSGKDGRKKNSDMREHSFLHVARCLMCVVGLLIPFASARAQAPQQAQQQAPQPAPQNARKPEVSPSSTFSREELRKLLAPYALYPDELLAQLLPATAYPIEIVQVSRWLEKNRAAAAAGNFSALDAQGWDPAVKALARFPDVIAKLNADLDATSDIGDAFVNQPKDVADTIQSLRAQAKGSGALQTTPQQTVIVEKQGDTDYIVIESAEPGVIYVPTYDPTVVYAPPVAGWGSNFLAFGAGVIVGGILDNAWDWNRGWVYPPRWPGYPGYRPGGGNINIGNDINIGNGNRPWRPDPGRYRPGQGTKPGLVGPGGPGRGNGLPPSAQQRPAAGGDRPGAGAGRGPDRGQAGRPTQPSRPPGQGEARRPSKPAGNVQRPARPAQPHPTAFSGARSGPSAAHYSNRGHMSRQSISRPSAGMGRGGGGGGRRR</sequence>
<evidence type="ECO:0000256" key="1">
    <source>
        <dbReference type="SAM" id="MobiDB-lite"/>
    </source>
</evidence>
<reference evidence="2" key="1">
    <citation type="journal article" date="2014" name="Int. J. Syst. Evol. Microbiol.">
        <title>Complete genome sequence of Corynebacterium casei LMG S-19264T (=DSM 44701T), isolated from a smear-ripened cheese.</title>
        <authorList>
            <consortium name="US DOE Joint Genome Institute (JGI-PGF)"/>
            <person name="Walter F."/>
            <person name="Albersmeier A."/>
            <person name="Kalinowski J."/>
            <person name="Ruckert C."/>
        </authorList>
    </citation>
    <scope>NUCLEOTIDE SEQUENCE</scope>
    <source>
        <strain evidence="2">CCM 7897</strain>
    </source>
</reference>
<evidence type="ECO:0008006" key="4">
    <source>
        <dbReference type="Google" id="ProtNLM"/>
    </source>
</evidence>
<dbReference type="InterPro" id="IPR021728">
    <property type="entry name" value="DUF3300"/>
</dbReference>
<accession>A0A917C2E9</accession>
<feature type="region of interest" description="Disordered" evidence="1">
    <location>
        <begin position="56"/>
        <end position="82"/>
    </location>
</feature>
<organism evidence="2 3">
    <name type="scientific">Azorhizobium oxalatiphilum</name>
    <dbReference type="NCBI Taxonomy" id="980631"/>
    <lineage>
        <taxon>Bacteria</taxon>
        <taxon>Pseudomonadati</taxon>
        <taxon>Pseudomonadota</taxon>
        <taxon>Alphaproteobacteria</taxon>
        <taxon>Hyphomicrobiales</taxon>
        <taxon>Xanthobacteraceae</taxon>
        <taxon>Azorhizobium</taxon>
    </lineage>
</organism>
<feature type="compositionally biased region" description="Gly residues" evidence="1">
    <location>
        <begin position="431"/>
        <end position="442"/>
    </location>
</feature>
<evidence type="ECO:0000313" key="2">
    <source>
        <dbReference type="EMBL" id="GGF66741.1"/>
    </source>
</evidence>
<reference evidence="2" key="2">
    <citation type="submission" date="2020-09" db="EMBL/GenBank/DDBJ databases">
        <authorList>
            <person name="Sun Q."/>
            <person name="Sedlacek I."/>
        </authorList>
    </citation>
    <scope>NUCLEOTIDE SEQUENCE</scope>
    <source>
        <strain evidence="2">CCM 7897</strain>
    </source>
</reference>
<dbReference type="EMBL" id="BMCT01000003">
    <property type="protein sequence ID" value="GGF66741.1"/>
    <property type="molecule type" value="Genomic_DNA"/>
</dbReference>
<evidence type="ECO:0000313" key="3">
    <source>
        <dbReference type="Proteomes" id="UP000606044"/>
    </source>
</evidence>
<feature type="compositionally biased region" description="Low complexity" evidence="1">
    <location>
        <begin position="333"/>
        <end position="346"/>
    </location>
</feature>
<feature type="region of interest" description="Disordered" evidence="1">
    <location>
        <begin position="294"/>
        <end position="442"/>
    </location>
</feature>
<dbReference type="PANTHER" id="PTHR40269">
    <property type="entry name" value="OUTER MEMBRANE PROTEIN-RELATED"/>
    <property type="match status" value="1"/>
</dbReference>
<dbReference type="AlphaFoldDB" id="A0A917C2E9"/>
<name>A0A917C2E9_9HYPH</name>
<comment type="caution">
    <text evidence="2">The sequence shown here is derived from an EMBL/GenBank/DDBJ whole genome shotgun (WGS) entry which is preliminary data.</text>
</comment>
<feature type="region of interest" description="Disordered" evidence="1">
    <location>
        <begin position="1"/>
        <end position="24"/>
    </location>
</feature>
<keyword evidence="3" id="KW-1185">Reference proteome</keyword>
<dbReference type="PANTHER" id="PTHR40269:SF1">
    <property type="entry name" value="OUTER MEMBRANE PROTEIN"/>
    <property type="match status" value="1"/>
</dbReference>
<protein>
    <recommendedName>
        <fullName evidence="4">DUF3300 domain-containing protein</fullName>
    </recommendedName>
</protein>